<accession>A0A4P7DAC6</accession>
<dbReference type="AlphaFoldDB" id="A0A4P7DAC6"/>
<evidence type="ECO:0000313" key="1">
    <source>
        <dbReference type="EMBL" id="QBR03682.1"/>
    </source>
</evidence>
<keyword evidence="2" id="KW-1185">Reference proteome</keyword>
<dbReference type="EMBL" id="CP038151">
    <property type="protein sequence ID" value="QBR03682.1"/>
    <property type="molecule type" value="Genomic_DNA"/>
</dbReference>
<dbReference type="Proteomes" id="UP000295727">
    <property type="component" value="Chromosome 4"/>
</dbReference>
<sequence>MRQTYLTFVTISVRVVAEITELLSRGDILTPHRRTSFGKSYQLQIGTPLAKILATTSQSFIAPRKLERLEQDGKTAEND</sequence>
<dbReference type="RefSeq" id="WP_134759331.1">
    <property type="nucleotide sequence ID" value="NZ_CP038151.1"/>
</dbReference>
<evidence type="ECO:0000313" key="2">
    <source>
        <dbReference type="Proteomes" id="UP000295727"/>
    </source>
</evidence>
<reference evidence="1 2" key="1">
    <citation type="submission" date="2019-03" db="EMBL/GenBank/DDBJ databases">
        <title>Paraburkholderia sp. 7MH5, isolated from subtropical forest soil.</title>
        <authorList>
            <person name="Gao Z.-H."/>
            <person name="Qiu L.-H."/>
        </authorList>
    </citation>
    <scope>NUCLEOTIDE SEQUENCE [LARGE SCALE GENOMIC DNA]</scope>
    <source>
        <strain evidence="1 2">7MH5</strain>
    </source>
</reference>
<proteinExistence type="predicted"/>
<protein>
    <submittedName>
        <fullName evidence="1">Uncharacterized protein</fullName>
    </submittedName>
</protein>
<organism evidence="1 2">
    <name type="scientific">Paraburkholderia pallida</name>
    <dbReference type="NCBI Taxonomy" id="2547399"/>
    <lineage>
        <taxon>Bacteria</taxon>
        <taxon>Pseudomonadati</taxon>
        <taxon>Pseudomonadota</taxon>
        <taxon>Betaproteobacteria</taxon>
        <taxon>Burkholderiales</taxon>
        <taxon>Burkholderiaceae</taxon>
        <taxon>Paraburkholderia</taxon>
    </lineage>
</organism>
<gene>
    <name evidence="1" type="ORF">E1956_42005</name>
</gene>
<dbReference type="KEGG" id="ppai:E1956_42005"/>
<name>A0A4P7DAC6_9BURK</name>